<name>A0A183KQU7_9TREM</name>
<dbReference type="Gene3D" id="3.60.10.10">
    <property type="entry name" value="Endonuclease/exonuclease/phosphatase"/>
    <property type="match status" value="1"/>
</dbReference>
<organism evidence="3">
    <name type="scientific">Schistosoma curassoni</name>
    <dbReference type="NCBI Taxonomy" id="6186"/>
    <lineage>
        <taxon>Eukaryota</taxon>
        <taxon>Metazoa</taxon>
        <taxon>Spiralia</taxon>
        <taxon>Lophotrochozoa</taxon>
        <taxon>Platyhelminthes</taxon>
        <taxon>Trematoda</taxon>
        <taxon>Digenea</taxon>
        <taxon>Strigeidida</taxon>
        <taxon>Schistosomatoidea</taxon>
        <taxon>Schistosomatidae</taxon>
        <taxon>Schistosoma</taxon>
    </lineage>
</organism>
<dbReference type="CDD" id="cd09076">
    <property type="entry name" value="L1-EN"/>
    <property type="match status" value="1"/>
</dbReference>
<evidence type="ECO:0000313" key="2">
    <source>
        <dbReference type="Proteomes" id="UP000279833"/>
    </source>
</evidence>
<proteinExistence type="predicted"/>
<dbReference type="InterPro" id="IPR036691">
    <property type="entry name" value="Endo/exonu/phosph_ase_sf"/>
</dbReference>
<evidence type="ECO:0000313" key="3">
    <source>
        <dbReference type="WBParaSite" id="SCUD_0001743501-mRNA-1"/>
    </source>
</evidence>
<dbReference type="STRING" id="6186.A0A183KQU7"/>
<dbReference type="EMBL" id="UZAK01039790">
    <property type="protein sequence ID" value="VDP63559.1"/>
    <property type="molecule type" value="Genomic_DNA"/>
</dbReference>
<accession>A0A183KQU7</accession>
<gene>
    <name evidence="1" type="ORF">SCUD_LOCUS17432</name>
</gene>
<sequence length="148" mass="16966">MWETGKTSQIATEMRRYNLAVLGISETHWTQAGQQRLNTGEMLLCSSHEEENVPHTQRVALMLSKVARNALVGWESHTSRIIKASFETKKEGILMNIIQCYAPTNDSNDDIKDQFYGRLHSIIEKCPRNDLIILMGDLNASRNRQHRI</sequence>
<dbReference type="WBParaSite" id="SCUD_0001743501-mRNA-1">
    <property type="protein sequence ID" value="SCUD_0001743501-mRNA-1"/>
    <property type="gene ID" value="SCUD_0001743501"/>
</dbReference>
<evidence type="ECO:0000313" key="1">
    <source>
        <dbReference type="EMBL" id="VDP63559.1"/>
    </source>
</evidence>
<dbReference type="Proteomes" id="UP000279833">
    <property type="component" value="Unassembled WGS sequence"/>
</dbReference>
<reference evidence="3" key="1">
    <citation type="submission" date="2016-06" db="UniProtKB">
        <authorList>
            <consortium name="WormBaseParasite"/>
        </authorList>
    </citation>
    <scope>IDENTIFICATION</scope>
</reference>
<protein>
    <submittedName>
        <fullName evidence="3">Endo/exonuclease/phosphatase domain-containing protein</fullName>
    </submittedName>
</protein>
<keyword evidence="2" id="KW-1185">Reference proteome</keyword>
<dbReference type="SUPFAM" id="SSF56219">
    <property type="entry name" value="DNase I-like"/>
    <property type="match status" value="1"/>
</dbReference>
<reference evidence="1 2" key="2">
    <citation type="submission" date="2018-11" db="EMBL/GenBank/DDBJ databases">
        <authorList>
            <consortium name="Pathogen Informatics"/>
        </authorList>
    </citation>
    <scope>NUCLEOTIDE SEQUENCE [LARGE SCALE GENOMIC DNA]</scope>
    <source>
        <strain evidence="1">Dakar</strain>
        <strain evidence="2">Dakar, Senegal</strain>
    </source>
</reference>
<dbReference type="AlphaFoldDB" id="A0A183KQU7"/>